<dbReference type="PANTHER" id="PTHR23003">
    <property type="entry name" value="RNA RECOGNITION MOTIF RRM DOMAIN CONTAINING PROTEIN"/>
    <property type="match status" value="1"/>
</dbReference>
<organism evidence="4 5">
    <name type="scientific">Prorocentrum cordatum</name>
    <dbReference type="NCBI Taxonomy" id="2364126"/>
    <lineage>
        <taxon>Eukaryota</taxon>
        <taxon>Sar</taxon>
        <taxon>Alveolata</taxon>
        <taxon>Dinophyceae</taxon>
        <taxon>Prorocentrales</taxon>
        <taxon>Prorocentraceae</taxon>
        <taxon>Prorocentrum</taxon>
    </lineage>
</organism>
<reference evidence="4" key="1">
    <citation type="submission" date="2023-10" db="EMBL/GenBank/DDBJ databases">
        <authorList>
            <person name="Chen Y."/>
            <person name="Shah S."/>
            <person name="Dougan E. K."/>
            <person name="Thang M."/>
            <person name="Chan C."/>
        </authorList>
    </citation>
    <scope>NUCLEOTIDE SEQUENCE [LARGE SCALE GENOMIC DNA]</scope>
</reference>
<feature type="domain" description="RRM" evidence="3">
    <location>
        <begin position="1"/>
        <end position="70"/>
    </location>
</feature>
<dbReference type="InterPro" id="IPR035979">
    <property type="entry name" value="RBD_domain_sf"/>
</dbReference>
<evidence type="ECO:0000256" key="1">
    <source>
        <dbReference type="ARBA" id="ARBA00022884"/>
    </source>
</evidence>
<proteinExistence type="predicted"/>
<evidence type="ECO:0000313" key="5">
    <source>
        <dbReference type="Proteomes" id="UP001189429"/>
    </source>
</evidence>
<evidence type="ECO:0000259" key="3">
    <source>
        <dbReference type="PROSITE" id="PS50102"/>
    </source>
</evidence>
<keyword evidence="5" id="KW-1185">Reference proteome</keyword>
<dbReference type="InterPro" id="IPR050374">
    <property type="entry name" value="RRT5_SRSF_SR"/>
</dbReference>
<dbReference type="SUPFAM" id="SSF54928">
    <property type="entry name" value="RNA-binding domain, RBD"/>
    <property type="match status" value="3"/>
</dbReference>
<keyword evidence="1 2" id="KW-0694">RNA-binding</keyword>
<dbReference type="InterPro" id="IPR012677">
    <property type="entry name" value="Nucleotide-bd_a/b_plait_sf"/>
</dbReference>
<dbReference type="SMART" id="SM00360">
    <property type="entry name" value="RRM"/>
    <property type="match status" value="3"/>
</dbReference>
<dbReference type="PANTHER" id="PTHR23003:SF3">
    <property type="entry name" value="FI21236P1-RELATED"/>
    <property type="match status" value="1"/>
</dbReference>
<accession>A0ABN9SP09</accession>
<name>A0ABN9SP09_9DINO</name>
<dbReference type="Proteomes" id="UP001189429">
    <property type="component" value="Unassembled WGS sequence"/>
</dbReference>
<dbReference type="InterPro" id="IPR000504">
    <property type="entry name" value="RRM_dom"/>
</dbReference>
<evidence type="ECO:0000256" key="2">
    <source>
        <dbReference type="PROSITE-ProRule" id="PRU00176"/>
    </source>
</evidence>
<sequence length="340" mass="34868">MWQELKDHFKPCGPIAHADVKGKESGKRRDSYPSVGEIRMSTAQEAEKALQLLNGSQLMGSTIEVKLHSGSTDATKLQISGIPAGAAWQELKDHFASCGTVLHSETTPIIPGQEVTGEVRFEDAQHAQLALKTLNGSMIGSSQIFVALDRGSTDGTKIIVTGLSPATGWQELKDHFNSMGTIAFADVHKAKGKGGKGKGGWDSWGAKGGGKGAWGAGGAAFGGAACGGKGAGAAAWGGKSAGFGAAAAAGGQAFPRVPGALTGTVRYETPQAAQMAVAQMNGGFLNGGQITVDMDWNSADGTKLWVGGIPPGTGWQELKDIFSQCGPLAYANVNTGKGKN</sequence>
<dbReference type="CDD" id="cd00590">
    <property type="entry name" value="RRM_SF"/>
    <property type="match status" value="2"/>
</dbReference>
<evidence type="ECO:0000313" key="4">
    <source>
        <dbReference type="EMBL" id="CAK0833566.1"/>
    </source>
</evidence>
<protein>
    <recommendedName>
        <fullName evidence="3">RRM domain-containing protein</fullName>
    </recommendedName>
</protein>
<dbReference type="PROSITE" id="PS50102">
    <property type="entry name" value="RRM"/>
    <property type="match status" value="2"/>
</dbReference>
<dbReference type="Pfam" id="PF00076">
    <property type="entry name" value="RRM_1"/>
    <property type="match status" value="3"/>
</dbReference>
<feature type="domain" description="RRM" evidence="3">
    <location>
        <begin position="75"/>
        <end position="151"/>
    </location>
</feature>
<dbReference type="EMBL" id="CAUYUJ010012226">
    <property type="protein sequence ID" value="CAK0833566.1"/>
    <property type="molecule type" value="Genomic_DNA"/>
</dbReference>
<dbReference type="Gene3D" id="3.30.70.330">
    <property type="match status" value="4"/>
</dbReference>
<comment type="caution">
    <text evidence="4">The sequence shown here is derived from an EMBL/GenBank/DDBJ whole genome shotgun (WGS) entry which is preliminary data.</text>
</comment>
<gene>
    <name evidence="4" type="ORF">PCOR1329_LOCUS31222</name>
</gene>